<dbReference type="Proteomes" id="UP000267166">
    <property type="component" value="Unassembled WGS sequence"/>
</dbReference>
<dbReference type="AlphaFoldDB" id="A0A498DBL5"/>
<protein>
    <submittedName>
        <fullName evidence="1">Uncharacterized protein</fullName>
    </submittedName>
</protein>
<dbReference type="RefSeq" id="WP_121594481.1">
    <property type="nucleotide sequence ID" value="NZ_RCHD01000019.1"/>
</dbReference>
<sequence>MNECNTQEIQQFFQLFQNTLKDIQIHHNKTIASLHFGPIFALQPQGNEQHSWQICAFYQSISATNPLTEIEYFLNRLLSARHIMQQNIHDLFALIAHYCQAQYKDQPQKKLFALYRQVYSYFFDATALSPSPKQPVVAIEQTQIESCKQQLQTLAAQLKVMILDKLLDPTTATWFQHVESHFNLQAYGHFNHNLSPHLDHLKRWEQENPNRLYWFLLRQDFNHVDDPSYFSYAHLIQLCYLNAPLFRHKGQIKQLFAQPSEQFIAILKLVFSPHTKKAYASQIIFNLIPHLDTPEQLLNLSVILLNSDEPLYEQYVAQYSHALALNLYILNNSHRFFHEVDLSLNDFIYGKQIQGTKYTQLPNIALIHPATTAQSLIRHSAIWHKKSQHIHVSNTPFDFKASTFVLHECTFELICNSKELMAEAAEMEHCILSFVQAIHDEKYYCFRVRWHDFRGTLGLRYNKEYFKYEFHQLTGKSNALAPEYVIRVAQAFSQYLTVEDIYFDNSLIAA</sequence>
<reference evidence="1 2" key="1">
    <citation type="submission" date="2018-09" db="EMBL/GenBank/DDBJ databases">
        <title>The draft genome of Acinetobacter sp. strains.</title>
        <authorList>
            <person name="Qin J."/>
            <person name="Feng Y."/>
            <person name="Zong Z."/>
        </authorList>
    </citation>
    <scope>NUCLEOTIDE SEQUENCE [LARGE SCALE GENOMIC DNA]</scope>
    <source>
        <strain evidence="1 2">WCHAc060003</strain>
    </source>
</reference>
<organism evidence="1 2">
    <name type="scientific">Acinetobacter cumulans</name>
    <dbReference type="NCBI Taxonomy" id="2136182"/>
    <lineage>
        <taxon>Bacteria</taxon>
        <taxon>Pseudomonadati</taxon>
        <taxon>Pseudomonadota</taxon>
        <taxon>Gammaproteobacteria</taxon>
        <taxon>Moraxellales</taxon>
        <taxon>Moraxellaceae</taxon>
        <taxon>Acinetobacter</taxon>
    </lineage>
</organism>
<comment type="caution">
    <text evidence="1">The sequence shown here is derived from an EMBL/GenBank/DDBJ whole genome shotgun (WGS) entry which is preliminary data.</text>
</comment>
<evidence type="ECO:0000313" key="2">
    <source>
        <dbReference type="Proteomes" id="UP000267166"/>
    </source>
</evidence>
<proteinExistence type="predicted"/>
<accession>A0A498DBL5</accession>
<name>A0A498DBL5_9GAMM</name>
<evidence type="ECO:0000313" key="1">
    <source>
        <dbReference type="EMBL" id="RLL35222.1"/>
    </source>
</evidence>
<dbReference type="EMBL" id="RCHD01000019">
    <property type="protein sequence ID" value="RLL35222.1"/>
    <property type="molecule type" value="Genomic_DNA"/>
</dbReference>
<gene>
    <name evidence="1" type="ORF">D9K80_09450</name>
</gene>